<evidence type="ECO:0000259" key="10">
    <source>
        <dbReference type="Pfam" id="PF07687"/>
    </source>
</evidence>
<dbReference type="InterPro" id="IPR002933">
    <property type="entry name" value="Peptidase_M20"/>
</dbReference>
<comment type="similarity">
    <text evidence="2">Belongs to the peptidase M20A family. ArgE subfamily.</text>
</comment>
<dbReference type="InterPro" id="IPR050072">
    <property type="entry name" value="Peptidase_M20A"/>
</dbReference>
<evidence type="ECO:0000256" key="1">
    <source>
        <dbReference type="ARBA" id="ARBA00001947"/>
    </source>
</evidence>
<dbReference type="STRING" id="588602.SAMN04487991_0890"/>
<keyword evidence="7" id="KW-0378">Hydrolase</keyword>
<feature type="domain" description="Peptidase M20 dimerisation" evidence="10">
    <location>
        <begin position="168"/>
        <end position="276"/>
    </location>
</feature>
<dbReference type="Pfam" id="PF01546">
    <property type="entry name" value="Peptidase_M20"/>
    <property type="match status" value="1"/>
</dbReference>
<dbReference type="GO" id="GO:0046872">
    <property type="term" value="F:metal ion binding"/>
    <property type="evidence" value="ECO:0007669"/>
    <property type="project" value="UniProtKB-KW"/>
</dbReference>
<keyword evidence="12" id="KW-1185">Reference proteome</keyword>
<evidence type="ECO:0000313" key="12">
    <source>
        <dbReference type="Proteomes" id="UP000199630"/>
    </source>
</evidence>
<dbReference type="InterPro" id="IPR036264">
    <property type="entry name" value="Bact_exopeptidase_dim_dom"/>
</dbReference>
<gene>
    <name evidence="11" type="ORF">SAMN04487991_0890</name>
</gene>
<keyword evidence="8" id="KW-0862">Zinc</keyword>
<evidence type="ECO:0000256" key="7">
    <source>
        <dbReference type="ARBA" id="ARBA00022801"/>
    </source>
</evidence>
<dbReference type="RefSeq" id="WP_090057959.1">
    <property type="nucleotide sequence ID" value="NZ_FORH01000001.1"/>
</dbReference>
<keyword evidence="9" id="KW-0170">Cobalt</keyword>
<evidence type="ECO:0000256" key="4">
    <source>
        <dbReference type="ARBA" id="ARBA00022571"/>
    </source>
</evidence>
<organism evidence="11 12">
    <name type="scientific">Celeribacter neptunius</name>
    <dbReference type="NCBI Taxonomy" id="588602"/>
    <lineage>
        <taxon>Bacteria</taxon>
        <taxon>Pseudomonadati</taxon>
        <taxon>Pseudomonadota</taxon>
        <taxon>Alphaproteobacteria</taxon>
        <taxon>Rhodobacterales</taxon>
        <taxon>Roseobacteraceae</taxon>
        <taxon>Celeribacter</taxon>
    </lineage>
</organism>
<dbReference type="Proteomes" id="UP000199630">
    <property type="component" value="Unassembled WGS sequence"/>
</dbReference>
<evidence type="ECO:0000313" key="11">
    <source>
        <dbReference type="EMBL" id="SFI79541.1"/>
    </source>
</evidence>
<dbReference type="NCBIfam" id="NF005710">
    <property type="entry name" value="PRK07522.1"/>
    <property type="match status" value="1"/>
</dbReference>
<dbReference type="GO" id="GO:0008777">
    <property type="term" value="F:acetylornithine deacetylase activity"/>
    <property type="evidence" value="ECO:0007669"/>
    <property type="project" value="TreeGrafter"/>
</dbReference>
<dbReference type="OrthoDB" id="9809784at2"/>
<dbReference type="AlphaFoldDB" id="A0A1I3L4C9"/>
<dbReference type="SUPFAM" id="SSF55031">
    <property type="entry name" value="Bacterial exopeptidase dimerisation domain"/>
    <property type="match status" value="1"/>
</dbReference>
<reference evidence="12" key="1">
    <citation type="submission" date="2016-10" db="EMBL/GenBank/DDBJ databases">
        <authorList>
            <person name="Varghese N."/>
            <person name="Submissions S."/>
        </authorList>
    </citation>
    <scope>NUCLEOTIDE SEQUENCE [LARGE SCALE GENOMIC DNA]</scope>
    <source>
        <strain evidence="12">DSM 26471</strain>
    </source>
</reference>
<dbReference type="SUPFAM" id="SSF53187">
    <property type="entry name" value="Zn-dependent exopeptidases"/>
    <property type="match status" value="1"/>
</dbReference>
<evidence type="ECO:0000256" key="2">
    <source>
        <dbReference type="ARBA" id="ARBA00005691"/>
    </source>
</evidence>
<dbReference type="InterPro" id="IPR011650">
    <property type="entry name" value="Peptidase_M20_dimer"/>
</dbReference>
<dbReference type="NCBIfam" id="TIGR01892">
    <property type="entry name" value="AcOrn-deacetyl"/>
    <property type="match status" value="1"/>
</dbReference>
<evidence type="ECO:0000256" key="3">
    <source>
        <dbReference type="ARBA" id="ARBA00022490"/>
    </source>
</evidence>
<proteinExistence type="inferred from homology"/>
<comment type="cofactor">
    <cofactor evidence="1">
        <name>Zn(2+)</name>
        <dbReference type="ChEBI" id="CHEBI:29105"/>
    </cofactor>
</comment>
<protein>
    <submittedName>
        <fullName evidence="11">Acetylornithine deacetylase</fullName>
    </submittedName>
</protein>
<evidence type="ECO:0000256" key="5">
    <source>
        <dbReference type="ARBA" id="ARBA00022605"/>
    </source>
</evidence>
<evidence type="ECO:0000256" key="8">
    <source>
        <dbReference type="ARBA" id="ARBA00022833"/>
    </source>
</evidence>
<dbReference type="PANTHER" id="PTHR43808">
    <property type="entry name" value="ACETYLORNITHINE DEACETYLASE"/>
    <property type="match status" value="1"/>
</dbReference>
<dbReference type="PANTHER" id="PTHR43808:SF31">
    <property type="entry name" value="N-ACETYL-L-CITRULLINE DEACETYLASE"/>
    <property type="match status" value="1"/>
</dbReference>
<keyword evidence="5" id="KW-0028">Amino-acid biosynthesis</keyword>
<dbReference type="Gene3D" id="3.30.70.360">
    <property type="match status" value="1"/>
</dbReference>
<keyword evidence="4" id="KW-0055">Arginine biosynthesis</keyword>
<keyword evidence="3" id="KW-0963">Cytoplasm</keyword>
<dbReference type="InterPro" id="IPR001261">
    <property type="entry name" value="ArgE/DapE_CS"/>
</dbReference>
<dbReference type="CDD" id="cd03894">
    <property type="entry name" value="M20_ArgE"/>
    <property type="match status" value="1"/>
</dbReference>
<sequence>MDTLTLLDRLIAFDTTSARSNLPLIDFVEDYLRARGFRITRVPDATGQKAGLFAVLGPEGDGIMLSAHTDVVPVTGQNWSRDPFRLTREGDRLYGRGTTDMKGYLAAMLALADRAAKVPLKEPLKLAISYDEEVGCVGIQQMISALPAALGHPRACFVGEPTGMQVAIGHKGKAAFEAICHGESGHSALAPLFTNALHLAADFTTELRVLQDYYATEGARDPAYGVPYSTVHVGTLSGGTALNIVPDRAEMRFEYRHLAADAAEDIAARIYAAAARVTDRFATQCPVARIEVTEVNAYPGLDVPEEAEIVTLAKTLAKTNAVTKVAFGTEAGFFQGLGIATVVCGPGSMEGQGHKPDEYLELSELLACDAMMDRILDSLRA</sequence>
<dbReference type="PROSITE" id="PS00759">
    <property type="entry name" value="ARGE_DAPE_CPG2_2"/>
    <property type="match status" value="1"/>
</dbReference>
<dbReference type="Pfam" id="PF07687">
    <property type="entry name" value="M20_dimer"/>
    <property type="match status" value="1"/>
</dbReference>
<dbReference type="PROSITE" id="PS00758">
    <property type="entry name" value="ARGE_DAPE_CPG2_1"/>
    <property type="match status" value="1"/>
</dbReference>
<dbReference type="InterPro" id="IPR010169">
    <property type="entry name" value="AcOrn-deacetyl"/>
</dbReference>
<accession>A0A1I3L4C9</accession>
<keyword evidence="6" id="KW-0479">Metal-binding</keyword>
<dbReference type="GO" id="GO:0006526">
    <property type="term" value="P:L-arginine biosynthetic process"/>
    <property type="evidence" value="ECO:0007669"/>
    <property type="project" value="UniProtKB-KW"/>
</dbReference>
<evidence type="ECO:0000256" key="6">
    <source>
        <dbReference type="ARBA" id="ARBA00022723"/>
    </source>
</evidence>
<evidence type="ECO:0000256" key="9">
    <source>
        <dbReference type="ARBA" id="ARBA00023285"/>
    </source>
</evidence>
<name>A0A1I3L4C9_9RHOB</name>
<dbReference type="EMBL" id="FORH01000001">
    <property type="protein sequence ID" value="SFI79541.1"/>
    <property type="molecule type" value="Genomic_DNA"/>
</dbReference>
<dbReference type="Gene3D" id="3.40.630.10">
    <property type="entry name" value="Zn peptidases"/>
    <property type="match status" value="1"/>
</dbReference>